<gene>
    <name evidence="1" type="ordered locus">c3598</name>
</gene>
<sequence length="53" mass="6193">MQRNAHDALVVIGFCRRTVVFHGDKQRVRFAIRLISLVLTMWMRSPLKKAIVI</sequence>
<dbReference type="Proteomes" id="UP000001410">
    <property type="component" value="Chromosome"/>
</dbReference>
<name>A0A0H2VC35_ECOL6</name>
<dbReference type="KEGG" id="ecc:c3598"/>
<dbReference type="EMBL" id="AE014075">
    <property type="protein sequence ID" value="AAN82046.1"/>
    <property type="molecule type" value="Genomic_DNA"/>
</dbReference>
<dbReference type="AlphaFoldDB" id="A0A0H2VC35"/>
<proteinExistence type="predicted"/>
<reference evidence="1 2" key="1">
    <citation type="journal article" date="2002" name="Proc. Natl. Acad. Sci. U.S.A.">
        <title>Extensive mosaic structure revealed by the complete genome sequence of uropathogenic Escherichia coli.</title>
        <authorList>
            <person name="Welch R.A."/>
            <person name="Burland V."/>
            <person name="Plunkett G.III."/>
            <person name="Redford P."/>
            <person name="Roesch P."/>
            <person name="Rasko D."/>
            <person name="Buckles E.L."/>
            <person name="Liou S.R."/>
            <person name="Boutin A."/>
            <person name="Hackett J."/>
            <person name="Stroud D."/>
            <person name="Mayhew G.F."/>
            <person name="Rose D.J."/>
            <person name="Zhou S."/>
            <person name="Schwartz D.C."/>
            <person name="Perna N.T."/>
            <person name="Mobley H.L."/>
            <person name="Donnenberg M.S."/>
            <person name="Blattner F.R."/>
        </authorList>
    </citation>
    <scope>NUCLEOTIDE SEQUENCE [LARGE SCALE GENOMIC DNA]</scope>
    <source>
        <strain evidence="2">CFT073 / ATCC 700928 / UPEC</strain>
    </source>
</reference>
<keyword evidence="2" id="KW-1185">Reference proteome</keyword>
<accession>A0A0H2VC35</accession>
<evidence type="ECO:0000313" key="2">
    <source>
        <dbReference type="Proteomes" id="UP000001410"/>
    </source>
</evidence>
<evidence type="ECO:0000313" key="1">
    <source>
        <dbReference type="EMBL" id="AAN82046.1"/>
    </source>
</evidence>
<organism evidence="1 2">
    <name type="scientific">Escherichia coli O6:H1 (strain CFT073 / ATCC 700928 / UPEC)</name>
    <dbReference type="NCBI Taxonomy" id="199310"/>
    <lineage>
        <taxon>Bacteria</taxon>
        <taxon>Pseudomonadati</taxon>
        <taxon>Pseudomonadota</taxon>
        <taxon>Gammaproteobacteria</taxon>
        <taxon>Enterobacterales</taxon>
        <taxon>Enterobacteriaceae</taxon>
        <taxon>Escherichia</taxon>
    </lineage>
</organism>
<protein>
    <submittedName>
        <fullName evidence="1">Uncharacterized protein</fullName>
    </submittedName>
</protein>
<dbReference type="HOGENOM" id="CLU_3061046_0_0_6"/>